<feature type="signal peptide" evidence="2">
    <location>
        <begin position="1"/>
        <end position="36"/>
    </location>
</feature>
<comment type="caution">
    <text evidence="3">The sequence shown here is derived from an EMBL/GenBank/DDBJ whole genome shotgun (WGS) entry which is preliminary data.</text>
</comment>
<protein>
    <recommendedName>
        <fullName evidence="5">DUF4412 domain-containing protein</fullName>
    </recommendedName>
</protein>
<feature type="chain" id="PRO_5021748662" description="DUF4412 domain-containing protein" evidence="2">
    <location>
        <begin position="37"/>
        <end position="318"/>
    </location>
</feature>
<accession>A0A538T6X6</accession>
<evidence type="ECO:0008006" key="5">
    <source>
        <dbReference type="Google" id="ProtNLM"/>
    </source>
</evidence>
<proteinExistence type="predicted"/>
<dbReference type="Proteomes" id="UP000316852">
    <property type="component" value="Unassembled WGS sequence"/>
</dbReference>
<dbReference type="Gene3D" id="2.50.20.10">
    <property type="entry name" value="Lipoprotein localisation LolA/LolB/LppX"/>
    <property type="match status" value="1"/>
</dbReference>
<name>A0A538T6X6_UNCEI</name>
<evidence type="ECO:0000256" key="1">
    <source>
        <dbReference type="SAM" id="MobiDB-lite"/>
    </source>
</evidence>
<evidence type="ECO:0000313" key="4">
    <source>
        <dbReference type="Proteomes" id="UP000316852"/>
    </source>
</evidence>
<evidence type="ECO:0000313" key="3">
    <source>
        <dbReference type="EMBL" id="TMQ59369.1"/>
    </source>
</evidence>
<evidence type="ECO:0000256" key="2">
    <source>
        <dbReference type="SAM" id="SignalP"/>
    </source>
</evidence>
<feature type="compositionally biased region" description="Low complexity" evidence="1">
    <location>
        <begin position="129"/>
        <end position="140"/>
    </location>
</feature>
<sequence>MALIPRRFCASGFSRIDLSAALFLALSCGIAHHAYADPKPRAEVAGAKGSKMVSLATIELPHYVPPPAFREDLVINNDGKSVTMKRFLDHGKIRTEIAAEGHQFIMIEVGDAKGTMYTLMPDEKRAMKQSRQAAEAASAKVKAKPEKLGEAEGNEAPPDVKAEDLGEEKLDGIVARKLRMAYGKEGDVLGWFDKATGAPLRMESLVEGEKATLEWKNRKVEPQPAELFAVPKGYEVTDMDEMMAKMGTMGAMGAVGGVGAMAKGMAGGMVQGMGSNLGGSLGSALGGSLGGPLGAMAGQFVGGKIGGMFGKKAANAIH</sequence>
<dbReference type="EMBL" id="VBOW01000022">
    <property type="protein sequence ID" value="TMQ59369.1"/>
    <property type="molecule type" value="Genomic_DNA"/>
</dbReference>
<dbReference type="PROSITE" id="PS51257">
    <property type="entry name" value="PROKAR_LIPOPROTEIN"/>
    <property type="match status" value="1"/>
</dbReference>
<keyword evidence="2" id="KW-0732">Signal</keyword>
<gene>
    <name evidence="3" type="ORF">E6K76_04685</name>
</gene>
<reference evidence="3 4" key="1">
    <citation type="journal article" date="2019" name="Nat. Microbiol.">
        <title>Mediterranean grassland soil C-N compound turnover is dependent on rainfall and depth, and is mediated by genomically divergent microorganisms.</title>
        <authorList>
            <person name="Diamond S."/>
            <person name="Andeer P.F."/>
            <person name="Li Z."/>
            <person name="Crits-Christoph A."/>
            <person name="Burstein D."/>
            <person name="Anantharaman K."/>
            <person name="Lane K.R."/>
            <person name="Thomas B.C."/>
            <person name="Pan C."/>
            <person name="Northen T.R."/>
            <person name="Banfield J.F."/>
        </authorList>
    </citation>
    <scope>NUCLEOTIDE SEQUENCE [LARGE SCALE GENOMIC DNA]</scope>
    <source>
        <strain evidence="3">WS_6</strain>
    </source>
</reference>
<dbReference type="AlphaFoldDB" id="A0A538T6X6"/>
<organism evidence="3 4">
    <name type="scientific">Eiseniibacteriota bacterium</name>
    <dbReference type="NCBI Taxonomy" id="2212470"/>
    <lineage>
        <taxon>Bacteria</taxon>
        <taxon>Candidatus Eiseniibacteriota</taxon>
    </lineage>
</organism>
<feature type="region of interest" description="Disordered" evidence="1">
    <location>
        <begin position="125"/>
        <end position="164"/>
    </location>
</feature>